<dbReference type="InterPro" id="IPR009384">
    <property type="entry name" value="SwrD-like"/>
</dbReference>
<keyword evidence="2" id="KW-1185">Reference proteome</keyword>
<dbReference type="PANTHER" id="PTHR39185">
    <property type="entry name" value="SWARMING MOTILITY PROTEIN SWRD"/>
    <property type="match status" value="1"/>
</dbReference>
<dbReference type="RefSeq" id="WP_136369470.1">
    <property type="nucleotide sequence ID" value="NZ_SSOB01000009.1"/>
</dbReference>
<evidence type="ECO:0000313" key="2">
    <source>
        <dbReference type="Proteomes" id="UP000310636"/>
    </source>
</evidence>
<keyword evidence="1" id="KW-0282">Flagellum</keyword>
<dbReference type="EMBL" id="SSOB01000009">
    <property type="protein sequence ID" value="THF81260.1"/>
    <property type="molecule type" value="Genomic_DNA"/>
</dbReference>
<dbReference type="OrthoDB" id="9799862at2"/>
<accession>A0A4S4C0X2</accession>
<dbReference type="Pfam" id="PF06289">
    <property type="entry name" value="FlbD"/>
    <property type="match status" value="1"/>
</dbReference>
<organism evidence="1 2">
    <name type="scientific">Cohnella fermenti</name>
    <dbReference type="NCBI Taxonomy" id="2565925"/>
    <lineage>
        <taxon>Bacteria</taxon>
        <taxon>Bacillati</taxon>
        <taxon>Bacillota</taxon>
        <taxon>Bacilli</taxon>
        <taxon>Bacillales</taxon>
        <taxon>Paenibacillaceae</taxon>
        <taxon>Cohnella</taxon>
    </lineage>
</organism>
<gene>
    <name evidence="1" type="ORF">E6C55_09100</name>
</gene>
<reference evidence="1 2" key="1">
    <citation type="submission" date="2019-04" db="EMBL/GenBank/DDBJ databases">
        <title>Cohnella sp. nov. isolated from preserved vegetables.</title>
        <authorList>
            <person name="Lin S.-Y."/>
            <person name="Hung M.-H."/>
            <person name="Young C.-C."/>
        </authorList>
    </citation>
    <scope>NUCLEOTIDE SEQUENCE [LARGE SCALE GENOMIC DNA]</scope>
    <source>
        <strain evidence="1 2">CC-MHH1044</strain>
    </source>
</reference>
<dbReference type="Proteomes" id="UP000310636">
    <property type="component" value="Unassembled WGS sequence"/>
</dbReference>
<evidence type="ECO:0000313" key="1">
    <source>
        <dbReference type="EMBL" id="THF81260.1"/>
    </source>
</evidence>
<protein>
    <submittedName>
        <fullName evidence="1">Flagellar protein D</fullName>
    </submittedName>
</protein>
<name>A0A4S4C0X2_9BACL</name>
<dbReference type="PANTHER" id="PTHR39185:SF1">
    <property type="entry name" value="SWARMING MOTILITY PROTEIN SWRD"/>
    <property type="match status" value="1"/>
</dbReference>
<sequence length="77" mass="8260">MIGLTRLNGTKFYVNALLIETIEETPDTIITLTNGKKLLVLENSSDVIRSIRHYLRSIGVLAAVASPASSQSEGATS</sequence>
<comment type="caution">
    <text evidence="1">The sequence shown here is derived from an EMBL/GenBank/DDBJ whole genome shotgun (WGS) entry which is preliminary data.</text>
</comment>
<proteinExistence type="predicted"/>
<keyword evidence="1" id="KW-0969">Cilium</keyword>
<keyword evidence="1" id="KW-0966">Cell projection</keyword>
<dbReference type="AlphaFoldDB" id="A0A4S4C0X2"/>